<dbReference type="PROSITE" id="PS50076">
    <property type="entry name" value="DNAJ_2"/>
    <property type="match status" value="1"/>
</dbReference>
<dbReference type="OrthoDB" id="10250354at2759"/>
<dbReference type="InterPro" id="IPR036869">
    <property type="entry name" value="J_dom_sf"/>
</dbReference>
<dbReference type="Gene3D" id="3.30.70.20">
    <property type="match status" value="1"/>
</dbReference>
<organism evidence="2 3">
    <name type="scientific">Coptis chinensis</name>
    <dbReference type="NCBI Taxonomy" id="261450"/>
    <lineage>
        <taxon>Eukaryota</taxon>
        <taxon>Viridiplantae</taxon>
        <taxon>Streptophyta</taxon>
        <taxon>Embryophyta</taxon>
        <taxon>Tracheophyta</taxon>
        <taxon>Spermatophyta</taxon>
        <taxon>Magnoliopsida</taxon>
        <taxon>Ranunculales</taxon>
        <taxon>Ranunculaceae</taxon>
        <taxon>Coptidoideae</taxon>
        <taxon>Coptis</taxon>
    </lineage>
</organism>
<dbReference type="Proteomes" id="UP000631114">
    <property type="component" value="Unassembled WGS sequence"/>
</dbReference>
<dbReference type="CDD" id="cd06257">
    <property type="entry name" value="DnaJ"/>
    <property type="match status" value="1"/>
</dbReference>
<reference evidence="2 3" key="1">
    <citation type="submission" date="2020-10" db="EMBL/GenBank/DDBJ databases">
        <title>The Coptis chinensis genome and diversification of protoberbering-type alkaloids.</title>
        <authorList>
            <person name="Wang B."/>
            <person name="Shu S."/>
            <person name="Song C."/>
            <person name="Liu Y."/>
        </authorList>
    </citation>
    <scope>NUCLEOTIDE SEQUENCE [LARGE SCALE GENOMIC DNA]</scope>
    <source>
        <strain evidence="2">HL-2020</strain>
        <tissue evidence="2">Leaf</tissue>
    </source>
</reference>
<dbReference type="Pfam" id="PF00226">
    <property type="entry name" value="DnaJ"/>
    <property type="match status" value="1"/>
</dbReference>
<evidence type="ECO:0000313" key="3">
    <source>
        <dbReference type="Proteomes" id="UP000631114"/>
    </source>
</evidence>
<dbReference type="SMART" id="SM00271">
    <property type="entry name" value="DnaJ"/>
    <property type="match status" value="1"/>
</dbReference>
<dbReference type="AlphaFoldDB" id="A0A835LYA0"/>
<dbReference type="PRINTS" id="PR00625">
    <property type="entry name" value="JDOMAIN"/>
</dbReference>
<dbReference type="EMBL" id="JADFTS010000005">
    <property type="protein sequence ID" value="KAF9607599.1"/>
    <property type="molecule type" value="Genomic_DNA"/>
</dbReference>
<accession>A0A835LYA0</accession>
<dbReference type="SUPFAM" id="SSF46565">
    <property type="entry name" value="Chaperone J-domain"/>
    <property type="match status" value="1"/>
</dbReference>
<dbReference type="Gene3D" id="1.10.287.110">
    <property type="entry name" value="DnaJ domain"/>
    <property type="match status" value="1"/>
</dbReference>
<evidence type="ECO:0000313" key="2">
    <source>
        <dbReference type="EMBL" id="KAF9607599.1"/>
    </source>
</evidence>
<dbReference type="Pfam" id="PF13370">
    <property type="entry name" value="Fer4_13"/>
    <property type="match status" value="1"/>
</dbReference>
<dbReference type="InterPro" id="IPR001623">
    <property type="entry name" value="DnaJ_domain"/>
</dbReference>
<dbReference type="PANTHER" id="PTHR45295:SF3">
    <property type="entry name" value="CHAPERONE DNAJ-DOMAIN SUPERFAMILY PROTEIN"/>
    <property type="match status" value="1"/>
</dbReference>
<name>A0A835LYA0_9MAGN</name>
<feature type="domain" description="J" evidence="1">
    <location>
        <begin position="73"/>
        <end position="143"/>
    </location>
</feature>
<evidence type="ECO:0000259" key="1">
    <source>
        <dbReference type="PROSITE" id="PS50076"/>
    </source>
</evidence>
<gene>
    <name evidence="2" type="ORF">IFM89_037527</name>
</gene>
<proteinExistence type="predicted"/>
<dbReference type="PANTHER" id="PTHR45295">
    <property type="entry name" value="CHAPERONE PROTEIN DNAJ C76, CHLOROPLASTIC"/>
    <property type="match status" value="1"/>
</dbReference>
<keyword evidence="3" id="KW-1185">Reference proteome</keyword>
<comment type="caution">
    <text evidence="2">The sequence shown here is derived from an EMBL/GenBank/DDBJ whole genome shotgun (WGS) entry which is preliminary data.</text>
</comment>
<sequence length="272" mass="30852">MGSLFLSNATTYVTPFSKTVISYNGSSFPSSFPLPRLLNRIYNPICVPSPSSTSFRVNCRKSNQEDDMLSVSQAYDVLGVTRNCSFTELKTAFRSRVKQFHPDIRKDAGDSDVMIRRVIKAYEILSKNSQFRTSERECLDPFDEPECEAVDLFVNETLCIGKGCPYSCVQRAPHAFSFSSNGTAHAISQGHDDDYQVQLAVGQCPRNCIHYVTPSQRIILDELLDSILSLPYNSSTEADYMYSLITKAKFENNRYQKPRREPMVTIYNVDMF</sequence>
<protein>
    <recommendedName>
        <fullName evidence="1">J domain-containing protein</fullName>
    </recommendedName>
</protein>